<organism evidence="2 3">
    <name type="scientific">Exilibacterium tricleocarpae</name>
    <dbReference type="NCBI Taxonomy" id="2591008"/>
    <lineage>
        <taxon>Bacteria</taxon>
        <taxon>Pseudomonadati</taxon>
        <taxon>Pseudomonadota</taxon>
        <taxon>Gammaproteobacteria</taxon>
        <taxon>Cellvibrionales</taxon>
        <taxon>Cellvibrionaceae</taxon>
        <taxon>Exilibacterium</taxon>
    </lineage>
</organism>
<accession>A0A545T0Q2</accession>
<evidence type="ECO:0000313" key="2">
    <source>
        <dbReference type="EMBL" id="TQV70808.1"/>
    </source>
</evidence>
<reference evidence="2 3" key="1">
    <citation type="submission" date="2019-06" db="EMBL/GenBank/DDBJ databases">
        <title>Whole genome sequence for Cellvibrionaceae sp. R142.</title>
        <authorList>
            <person name="Wang G."/>
        </authorList>
    </citation>
    <scope>NUCLEOTIDE SEQUENCE [LARGE SCALE GENOMIC DNA]</scope>
    <source>
        <strain evidence="2 3">R142</strain>
    </source>
</reference>
<proteinExistence type="predicted"/>
<dbReference type="InterPro" id="IPR025334">
    <property type="entry name" value="DUF4240"/>
</dbReference>
<sequence length="74" mass="8944">MLFCRWFLYSRCVVVANGKEFFEHILKNPMGFPKDMEFEAVLHVAQEAYELKNNKEWEYVSPTDYEIYKNVNGW</sequence>
<keyword evidence="3" id="KW-1185">Reference proteome</keyword>
<protein>
    <submittedName>
        <fullName evidence="2">DUF4240 domain-containing protein</fullName>
    </submittedName>
</protein>
<dbReference type="AlphaFoldDB" id="A0A545T0Q2"/>
<dbReference type="OrthoDB" id="6200718at2"/>
<dbReference type="Pfam" id="PF14024">
    <property type="entry name" value="DUF4240"/>
    <property type="match status" value="1"/>
</dbReference>
<feature type="domain" description="DUF4240" evidence="1">
    <location>
        <begin position="7"/>
        <end position="50"/>
    </location>
</feature>
<name>A0A545T0Q2_9GAMM</name>
<comment type="caution">
    <text evidence="2">The sequence shown here is derived from an EMBL/GenBank/DDBJ whole genome shotgun (WGS) entry which is preliminary data.</text>
</comment>
<gene>
    <name evidence="2" type="ORF">FKG94_20880</name>
</gene>
<evidence type="ECO:0000313" key="3">
    <source>
        <dbReference type="Proteomes" id="UP000319732"/>
    </source>
</evidence>
<evidence type="ECO:0000259" key="1">
    <source>
        <dbReference type="Pfam" id="PF14024"/>
    </source>
</evidence>
<dbReference type="Proteomes" id="UP000319732">
    <property type="component" value="Unassembled WGS sequence"/>
</dbReference>
<dbReference type="EMBL" id="VHSG01000023">
    <property type="protein sequence ID" value="TQV70808.1"/>
    <property type="molecule type" value="Genomic_DNA"/>
</dbReference>